<gene>
    <name evidence="4" type="ORF">BWZ43_22005</name>
</gene>
<dbReference type="GO" id="GO:0046872">
    <property type="term" value="F:metal ion binding"/>
    <property type="evidence" value="ECO:0007669"/>
    <property type="project" value="UniProtKB-KW"/>
</dbReference>
<evidence type="ECO:0000256" key="3">
    <source>
        <dbReference type="PIRSR" id="PIRSR607837-1"/>
    </source>
</evidence>
<dbReference type="InterPro" id="IPR007837">
    <property type="entry name" value="DinB"/>
</dbReference>
<dbReference type="GeneID" id="79865905"/>
<dbReference type="Proteomes" id="UP000189761">
    <property type="component" value="Unassembled WGS sequence"/>
</dbReference>
<dbReference type="Gene3D" id="1.20.120.450">
    <property type="entry name" value="dinb family like domain"/>
    <property type="match status" value="1"/>
</dbReference>
<dbReference type="SUPFAM" id="SSF109854">
    <property type="entry name" value="DinB/YfiT-like putative metalloenzymes"/>
    <property type="match status" value="1"/>
</dbReference>
<dbReference type="RefSeq" id="WP_078111213.1">
    <property type="nucleotide sequence ID" value="NZ_BOQX01000001.1"/>
</dbReference>
<dbReference type="EMBL" id="MTLA01000343">
    <property type="protein sequence ID" value="OOP66246.1"/>
    <property type="molecule type" value="Genomic_DNA"/>
</dbReference>
<keyword evidence="5" id="KW-1185">Reference proteome</keyword>
<organism evidence="4 5">
    <name type="scientific">Heyndrickxia oleronia</name>
    <dbReference type="NCBI Taxonomy" id="38875"/>
    <lineage>
        <taxon>Bacteria</taxon>
        <taxon>Bacillati</taxon>
        <taxon>Bacillota</taxon>
        <taxon>Bacilli</taxon>
        <taxon>Bacillales</taxon>
        <taxon>Bacillaceae</taxon>
        <taxon>Heyndrickxia</taxon>
    </lineage>
</organism>
<sequence>MLKLFQYNWQVRDEWFNWCAKISVDELQCTRVGGRGSILRNLFHIVDVEQAWIRGLKGKTEFHYNFNDYPSLKSIRELSIKCRPEVEEYIQNWSNDIENHKLDEFTYGEVIHHVIAHEIHHIGQLSIWAREMGAVPVSSNLIGRGIYDR</sequence>
<comment type="caution">
    <text evidence="4">The sequence shown here is derived from an EMBL/GenBank/DDBJ whole genome shotgun (WGS) entry which is preliminary data.</text>
</comment>
<accession>A0A8E2I3Z2</accession>
<proteinExistence type="inferred from homology"/>
<name>A0A8E2I3Z2_9BACI</name>
<dbReference type="PANTHER" id="PTHR37302">
    <property type="entry name" value="SLR1116 PROTEIN"/>
    <property type="match status" value="1"/>
</dbReference>
<dbReference type="AlphaFoldDB" id="A0A8E2I3Z2"/>
<feature type="binding site" evidence="3">
    <location>
        <position position="121"/>
    </location>
    <ligand>
        <name>a divalent metal cation</name>
        <dbReference type="ChEBI" id="CHEBI:60240"/>
    </ligand>
</feature>
<dbReference type="Pfam" id="PF05163">
    <property type="entry name" value="DinB"/>
    <property type="match status" value="1"/>
</dbReference>
<protein>
    <submittedName>
        <fullName evidence="4">Damage-inducible protein DinB</fullName>
    </submittedName>
</protein>
<comment type="similarity">
    <text evidence="1">Belongs to the DinB family.</text>
</comment>
<evidence type="ECO:0000313" key="5">
    <source>
        <dbReference type="Proteomes" id="UP000189761"/>
    </source>
</evidence>
<dbReference type="InterPro" id="IPR034660">
    <property type="entry name" value="DinB/YfiT-like"/>
</dbReference>
<feature type="binding site" evidence="3">
    <location>
        <position position="117"/>
    </location>
    <ligand>
        <name>a divalent metal cation</name>
        <dbReference type="ChEBI" id="CHEBI:60240"/>
    </ligand>
</feature>
<keyword evidence="2 3" id="KW-0479">Metal-binding</keyword>
<evidence type="ECO:0000256" key="1">
    <source>
        <dbReference type="ARBA" id="ARBA00008635"/>
    </source>
</evidence>
<evidence type="ECO:0000256" key="2">
    <source>
        <dbReference type="ARBA" id="ARBA00022723"/>
    </source>
</evidence>
<evidence type="ECO:0000313" key="4">
    <source>
        <dbReference type="EMBL" id="OOP66246.1"/>
    </source>
</evidence>
<dbReference type="PANTHER" id="PTHR37302:SF3">
    <property type="entry name" value="DAMAGE-INDUCIBLE PROTEIN DINB"/>
    <property type="match status" value="1"/>
</dbReference>
<feature type="binding site" evidence="3">
    <location>
        <position position="44"/>
    </location>
    <ligand>
        <name>a divalent metal cation</name>
        <dbReference type="ChEBI" id="CHEBI:60240"/>
    </ligand>
</feature>
<reference evidence="4 5" key="1">
    <citation type="submission" date="2017-01" db="EMBL/GenBank/DDBJ databases">
        <title>Draft genome sequence of Bacillus oleronius.</title>
        <authorList>
            <person name="Allam M."/>
        </authorList>
    </citation>
    <scope>NUCLEOTIDE SEQUENCE [LARGE SCALE GENOMIC DNA]</scope>
    <source>
        <strain evidence="4 5">DSM 9356</strain>
    </source>
</reference>